<reference evidence="2" key="1">
    <citation type="submission" date="2016-10" db="EMBL/GenBank/DDBJ databases">
        <authorList>
            <person name="de Groot N.N."/>
        </authorList>
    </citation>
    <scope>NUCLEOTIDE SEQUENCE</scope>
</reference>
<feature type="transmembrane region" description="Helical" evidence="1">
    <location>
        <begin position="86"/>
        <end position="111"/>
    </location>
</feature>
<feature type="transmembrane region" description="Helical" evidence="1">
    <location>
        <begin position="24"/>
        <end position="44"/>
    </location>
</feature>
<evidence type="ECO:0000256" key="1">
    <source>
        <dbReference type="SAM" id="Phobius"/>
    </source>
</evidence>
<dbReference type="InterPro" id="IPR007272">
    <property type="entry name" value="Sulf_transp_TsuA/YedE"/>
</dbReference>
<feature type="transmembrane region" description="Helical" evidence="1">
    <location>
        <begin position="284"/>
        <end position="301"/>
    </location>
</feature>
<feature type="transmembrane region" description="Helical" evidence="1">
    <location>
        <begin position="163"/>
        <end position="188"/>
    </location>
</feature>
<gene>
    <name evidence="2" type="ORF">MNB_SV-3-633</name>
</gene>
<dbReference type="EMBL" id="FPHI01000044">
    <property type="protein sequence ID" value="SFV70035.1"/>
    <property type="molecule type" value="Genomic_DNA"/>
</dbReference>
<organism evidence="2">
    <name type="scientific">hydrothermal vent metagenome</name>
    <dbReference type="NCBI Taxonomy" id="652676"/>
    <lineage>
        <taxon>unclassified sequences</taxon>
        <taxon>metagenomes</taxon>
        <taxon>ecological metagenomes</taxon>
    </lineage>
</organism>
<feature type="transmembrane region" description="Helical" evidence="1">
    <location>
        <begin position="56"/>
        <end position="74"/>
    </location>
</feature>
<dbReference type="Pfam" id="PF04143">
    <property type="entry name" value="Sulf_transp"/>
    <property type="match status" value="1"/>
</dbReference>
<keyword evidence="1" id="KW-0472">Membrane</keyword>
<protein>
    <submittedName>
        <fullName evidence="2">Integral membrane protein</fullName>
    </submittedName>
</protein>
<sequence>MKRGGLCTYAAVTQIVNDRRIERMLVFLGVAAWATFILLPLHWLSPSDISLSSTHYELGIALLGGAILGLGAYFNRGCFFGTFVALVSGNINYIATLLGLSIGVTVTHFYLSTDIPSGIEMSPVSEPYSIAYIWLFAMIIFALFMLFSIKIKEENILKKKTGLYLLNWQSISAMIVIGLGGTLLYAIVSGWNYADVLANSTLKFVDKQAMGASSMAILSTLFMIVGGISASVIAKEFSVSKVQWYLVFGCFAGGILMGGASMFIPGGNDGLLLKGIPSLAPHAFVGYFAMIVSMLVLVYFFRNTRK</sequence>
<keyword evidence="1" id="KW-1133">Transmembrane helix</keyword>
<evidence type="ECO:0000313" key="2">
    <source>
        <dbReference type="EMBL" id="SFV70035.1"/>
    </source>
</evidence>
<name>A0A1W1CWF0_9ZZZZ</name>
<dbReference type="AlphaFoldDB" id="A0A1W1CWF0"/>
<feature type="transmembrane region" description="Helical" evidence="1">
    <location>
        <begin position="131"/>
        <end position="151"/>
    </location>
</feature>
<accession>A0A1W1CWF0</accession>
<keyword evidence="1" id="KW-0812">Transmembrane</keyword>
<feature type="transmembrane region" description="Helical" evidence="1">
    <location>
        <begin position="244"/>
        <end position="264"/>
    </location>
</feature>
<proteinExistence type="predicted"/>
<feature type="transmembrane region" description="Helical" evidence="1">
    <location>
        <begin position="208"/>
        <end position="232"/>
    </location>
</feature>